<dbReference type="KEGG" id="clup:CLUP02_13002"/>
<feature type="region of interest" description="Disordered" evidence="1">
    <location>
        <begin position="29"/>
        <end position="72"/>
    </location>
</feature>
<dbReference type="GeneID" id="73346970"/>
<dbReference type="EMBL" id="CP019478">
    <property type="protein sequence ID" value="UQC87497.1"/>
    <property type="molecule type" value="Genomic_DNA"/>
</dbReference>
<feature type="region of interest" description="Disordered" evidence="1">
    <location>
        <begin position="220"/>
        <end position="241"/>
    </location>
</feature>
<evidence type="ECO:0000313" key="3">
    <source>
        <dbReference type="Proteomes" id="UP000830671"/>
    </source>
</evidence>
<evidence type="ECO:0000313" key="2">
    <source>
        <dbReference type="EMBL" id="UQC87497.1"/>
    </source>
</evidence>
<evidence type="ECO:0000256" key="1">
    <source>
        <dbReference type="SAM" id="MobiDB-lite"/>
    </source>
</evidence>
<gene>
    <name evidence="2" type="ORF">CLUP02_13002</name>
</gene>
<protein>
    <submittedName>
        <fullName evidence="2">Uncharacterized protein</fullName>
    </submittedName>
</protein>
<dbReference type="RefSeq" id="XP_049149106.1">
    <property type="nucleotide sequence ID" value="XM_049291960.1"/>
</dbReference>
<keyword evidence="3" id="KW-1185">Reference proteome</keyword>
<name>A0A9Q8T3A6_9PEZI</name>
<organism evidence="2 3">
    <name type="scientific">Colletotrichum lupini</name>
    <dbReference type="NCBI Taxonomy" id="145971"/>
    <lineage>
        <taxon>Eukaryota</taxon>
        <taxon>Fungi</taxon>
        <taxon>Dikarya</taxon>
        <taxon>Ascomycota</taxon>
        <taxon>Pezizomycotina</taxon>
        <taxon>Sordariomycetes</taxon>
        <taxon>Hypocreomycetidae</taxon>
        <taxon>Glomerellales</taxon>
        <taxon>Glomerellaceae</taxon>
        <taxon>Colletotrichum</taxon>
        <taxon>Colletotrichum acutatum species complex</taxon>
    </lineage>
</organism>
<sequence length="665" mass="73641">MACHWDSGNIMDFVTRVYHDMHTLIIPSPHSPDRHMHHGHVRSREQQPSPQRPAKAAMTAKENHKSTTQPHGIAWQLGPRKFTLFFLFSIWRLLLDCKEKKWYLLPCPLTGPPPPEPCCLSSQIRLDTLYPYLSLALWLAPVASSAPGLHTVGATVGQRSTGGRVSENQRNMRAIGAIEGYGCGSRLDESRPLSQIITQPTSPAGIPLKSTETRPRLHDYRESTPSIEPHPTPATSNEAMRNSDEMCCRPNGNRYLLQVGMRSYGVVEGGIVQKFEREVVNIKTANDLPLVVKLTMDESIVKQLEAQSTMMINSPWKTVAQIRSQGTNSDLFWKKGGPLRAQILASPRPVFHRGGPLRPINYPAPLFIRWSDRMFSVSSTFNFSGSYTVRLLEAEARLSPFCAFRPQPRKYFVPSTHSRFPSVANETVHRAHFHGFGRSVTIAMLDAAIADADTNTSASPSTIANATRAQVVLTRAKLRYRSRQGPFADTPCRADSLRDGTMTPQPIVTMTSDNARWRRKKTPHGMAVKFYTSPPPDDVASWARTLSGSPVHVYSAAKARISQPPVDTHVPDMGNKFLSHSAGFPRSRARADYPSHHFIPRSTHTFSLATERHSPTVTATAARVLKKWADGSVTVGDKAGLPLMAAYRLGAKQILSCEIAAVADS</sequence>
<dbReference type="Proteomes" id="UP000830671">
    <property type="component" value="Chromosome 6"/>
</dbReference>
<reference evidence="2" key="1">
    <citation type="journal article" date="2021" name="Mol. Plant Microbe Interact.">
        <title>Complete Genome Sequence of the Plant-Pathogenic Fungus Colletotrichum lupini.</title>
        <authorList>
            <person name="Baroncelli R."/>
            <person name="Pensec F."/>
            <person name="Da Lio D."/>
            <person name="Boufleur T."/>
            <person name="Vicente I."/>
            <person name="Sarrocco S."/>
            <person name="Picot A."/>
            <person name="Baraldi E."/>
            <person name="Sukno S."/>
            <person name="Thon M."/>
            <person name="Le Floch G."/>
        </authorList>
    </citation>
    <scope>NUCLEOTIDE SEQUENCE</scope>
    <source>
        <strain evidence="2">IMI 504893</strain>
    </source>
</reference>
<accession>A0A9Q8T3A6</accession>
<proteinExistence type="predicted"/>
<dbReference type="AlphaFoldDB" id="A0A9Q8T3A6"/>